<dbReference type="EMBL" id="JAPXGP010000002">
    <property type="protein sequence ID" value="MCZ6161186.1"/>
    <property type="molecule type" value="Genomic_DNA"/>
</dbReference>
<keyword evidence="1" id="KW-0472">Membrane</keyword>
<protein>
    <submittedName>
        <fullName evidence="2">Pentapeptide repeat-containing protein</fullName>
    </submittedName>
</protein>
<feature type="transmembrane region" description="Helical" evidence="1">
    <location>
        <begin position="736"/>
        <end position="754"/>
    </location>
</feature>
<evidence type="ECO:0000313" key="2">
    <source>
        <dbReference type="EMBL" id="MCZ6161186.1"/>
    </source>
</evidence>
<feature type="transmembrane region" description="Helical" evidence="1">
    <location>
        <begin position="708"/>
        <end position="724"/>
    </location>
</feature>
<comment type="caution">
    <text evidence="2">The sequence shown here is derived from an EMBL/GenBank/DDBJ whole genome shotgun (WGS) entry which is preliminary data.</text>
</comment>
<feature type="transmembrane region" description="Helical" evidence="1">
    <location>
        <begin position="766"/>
        <end position="787"/>
    </location>
</feature>
<feature type="transmembrane region" description="Helical" evidence="1">
    <location>
        <begin position="819"/>
        <end position="841"/>
    </location>
</feature>
<dbReference type="RefSeq" id="WP_269479657.1">
    <property type="nucleotide sequence ID" value="NZ_JAPXGH010000002.1"/>
</dbReference>
<feature type="transmembrane region" description="Helical" evidence="1">
    <location>
        <begin position="794"/>
        <end position="813"/>
    </location>
</feature>
<accession>A0A9Q4PWA2</accession>
<feature type="transmembrane region" description="Helical" evidence="1">
    <location>
        <begin position="620"/>
        <end position="640"/>
    </location>
</feature>
<evidence type="ECO:0000256" key="1">
    <source>
        <dbReference type="SAM" id="Phobius"/>
    </source>
</evidence>
<dbReference type="Proteomes" id="UP001075461">
    <property type="component" value="Unassembled WGS sequence"/>
</dbReference>
<organism evidence="2 3">
    <name type="scientific">Campylobacter ureolyticus</name>
    <dbReference type="NCBI Taxonomy" id="827"/>
    <lineage>
        <taxon>Bacteria</taxon>
        <taxon>Pseudomonadati</taxon>
        <taxon>Campylobacterota</taxon>
        <taxon>Epsilonproteobacteria</taxon>
        <taxon>Campylobacterales</taxon>
        <taxon>Campylobacteraceae</taxon>
        <taxon>Campylobacter</taxon>
    </lineage>
</organism>
<evidence type="ECO:0000313" key="3">
    <source>
        <dbReference type="Proteomes" id="UP001075461"/>
    </source>
</evidence>
<feature type="transmembrane region" description="Helical" evidence="1">
    <location>
        <begin position="853"/>
        <end position="874"/>
    </location>
</feature>
<dbReference type="AlphaFoldDB" id="A0A9Q4PWA2"/>
<name>A0A9Q4PWA2_9BACT</name>
<keyword evidence="1" id="KW-1133">Transmembrane helix</keyword>
<gene>
    <name evidence="2" type="ORF">O6B92_02315</name>
</gene>
<reference evidence="2" key="1">
    <citation type="submission" date="2022-12" db="EMBL/GenBank/DDBJ databases">
        <title>Species Delineation and Comparative Genomics within the Campylobacter ureolyticus Complex.</title>
        <authorList>
            <person name="Maki J."/>
            <person name="Howard M."/>
            <person name="Connelly S."/>
            <person name="Hardy D.J."/>
            <person name="Cameron A."/>
        </authorList>
    </citation>
    <scope>NUCLEOTIDE SEQUENCE</scope>
    <source>
        <strain evidence="2">URMC_786</strain>
    </source>
</reference>
<proteinExistence type="predicted"/>
<feature type="transmembrane region" description="Helical" evidence="1">
    <location>
        <begin position="652"/>
        <end position="676"/>
    </location>
</feature>
<feature type="transmembrane region" description="Helical" evidence="1">
    <location>
        <begin position="936"/>
        <end position="955"/>
    </location>
</feature>
<sequence length="967" mass="113285">MNIEQLEKEINQILKTTDNNDFTISNNLPFEYKNINNVVKNIKVICPKQEKDTKSNANISIKTEKIDLDNIIPTDFNDTLVLINMKFCKNISFETDKFKDLTIFFINCTFEKKIAINKNSYKNYIFTECVFSDGNLFVGNKNELEKIEFQNCKCNYKKSIVNIENLNISTLKITNYKNFVFNIEIKNCKITELEIEDSNLNEFNIKSNSRIGQIKIKSSTFSNVDFEKSSFDSDLEFENCTFKNQTNFKDISAKAIIFCNLDNKNSPRPIPQFTNLKNTEEIIFKSCIFETGFNIDDFNKIVEKTVIEFNYCKFNSSVYTNQNVKILPKFDFYSSIFNDKLDLSGKTFKNEINFFSCEFNKNVYLNDSTFQERVCFSDHSFVKNEKLKEPKNEKLKEPKNDLSTTIFNQNFEATNAKFNKNVLFKNAIFKNKVNFKNSTFQACDGGFYTANFSNVKFNNDLYFNNSIFNFYMDFHESQFDKVASFFSATFNDCMNFSGCVFNDFNKVNFINVNLNNLNLEKMRNILNKQLDDNSTQQHKVANKEKKKIINGLRDSFRIIKHFLFSINNSLEASRFHKLELYAKEIELECDLERYHGNFKSIESKNVVKNSRYNSKNYKKFQFKNILVIFYPFMLICKSFYKFIISFLFCLRIIFKIIFIILKMPMYMTCISLKAMFYSKSFKDFVVYIKQHFKKATYLSFVLYKTRRMLNLATFIDYLILSIYRKTSNHHTNFTKILNFTIVMIALFGIVTFIIDTSFVSSINKTLFIDIYFCLILFSLAYIGFCYLKNESLISIFLLLLSLSLLVIYEILFICKNFDGIATLFFVTLYLFCILIAIKLFSKTNNLVTFLLRFISYVIFGLMLVLSPASIVPFFNSNQTGDQKTIRDDLQSNAHYKAIKEPTEANFLISINIIENNWLLDANKTISSDNTIKKDTILKSLNFVYMVIFALCLYSLQKTARRNSIIPT</sequence>
<keyword evidence="1" id="KW-0812">Transmembrane</keyword>